<evidence type="ECO:0000256" key="1">
    <source>
        <dbReference type="SAM" id="Phobius"/>
    </source>
</evidence>
<dbReference type="AlphaFoldDB" id="A0AAJ0HBT8"/>
<sequence length="318" mass="35240">MEVVGLALAVTAADEAAGDLAHLEQDARTVCLYLDKIGDAIGRSPSEFPQDFMEWLVEEKKLLQDSIAQIEHYTETARKRLQTSRLLGGVAYAIRENEMAEIQKRLMTSISTLGHMKDICQQRHSLESRVAALEASWNEHAQIQAASTVAVCSKSSYNFSVSTDECDGTDSEPSFHEILKKSRPYKRATTRMLLFAPNTRDEASIPDSAQAHRRPSTVENSGPPPIRIGEILWNNFHTHILANWTYQVLHQGLLICMLLWLLIPGAANELSSVITMLVFAAICKTATQPNIKPENLFVGMAAYVAVLTTFLASNQAQN</sequence>
<keyword evidence="3" id="KW-1185">Reference proteome</keyword>
<organism evidence="2 3">
    <name type="scientific">Lasiosphaeria hispida</name>
    <dbReference type="NCBI Taxonomy" id="260671"/>
    <lineage>
        <taxon>Eukaryota</taxon>
        <taxon>Fungi</taxon>
        <taxon>Dikarya</taxon>
        <taxon>Ascomycota</taxon>
        <taxon>Pezizomycotina</taxon>
        <taxon>Sordariomycetes</taxon>
        <taxon>Sordariomycetidae</taxon>
        <taxon>Sordariales</taxon>
        <taxon>Lasiosphaeriaceae</taxon>
        <taxon>Lasiosphaeria</taxon>
    </lineage>
</organism>
<protein>
    <submittedName>
        <fullName evidence="2">Uncharacterized protein</fullName>
    </submittedName>
</protein>
<comment type="caution">
    <text evidence="2">The sequence shown here is derived from an EMBL/GenBank/DDBJ whole genome shotgun (WGS) entry which is preliminary data.</text>
</comment>
<dbReference type="EMBL" id="JAUIQD010000006">
    <property type="protein sequence ID" value="KAK3346440.1"/>
    <property type="molecule type" value="Genomic_DNA"/>
</dbReference>
<keyword evidence="1" id="KW-0812">Transmembrane</keyword>
<dbReference type="Proteomes" id="UP001275084">
    <property type="component" value="Unassembled WGS sequence"/>
</dbReference>
<evidence type="ECO:0000313" key="3">
    <source>
        <dbReference type="Proteomes" id="UP001275084"/>
    </source>
</evidence>
<gene>
    <name evidence="2" type="ORF">B0T25DRAFT_612950</name>
</gene>
<evidence type="ECO:0000313" key="2">
    <source>
        <dbReference type="EMBL" id="KAK3346440.1"/>
    </source>
</evidence>
<feature type="transmembrane region" description="Helical" evidence="1">
    <location>
        <begin position="295"/>
        <end position="313"/>
    </location>
</feature>
<reference evidence="2" key="1">
    <citation type="journal article" date="2023" name="Mol. Phylogenet. Evol.">
        <title>Genome-scale phylogeny and comparative genomics of the fungal order Sordariales.</title>
        <authorList>
            <person name="Hensen N."/>
            <person name="Bonometti L."/>
            <person name="Westerberg I."/>
            <person name="Brannstrom I.O."/>
            <person name="Guillou S."/>
            <person name="Cros-Aarteil S."/>
            <person name="Calhoun S."/>
            <person name="Haridas S."/>
            <person name="Kuo A."/>
            <person name="Mondo S."/>
            <person name="Pangilinan J."/>
            <person name="Riley R."/>
            <person name="LaButti K."/>
            <person name="Andreopoulos B."/>
            <person name="Lipzen A."/>
            <person name="Chen C."/>
            <person name="Yan M."/>
            <person name="Daum C."/>
            <person name="Ng V."/>
            <person name="Clum A."/>
            <person name="Steindorff A."/>
            <person name="Ohm R.A."/>
            <person name="Martin F."/>
            <person name="Silar P."/>
            <person name="Natvig D.O."/>
            <person name="Lalanne C."/>
            <person name="Gautier V."/>
            <person name="Ament-Velasquez S.L."/>
            <person name="Kruys A."/>
            <person name="Hutchinson M.I."/>
            <person name="Powell A.J."/>
            <person name="Barry K."/>
            <person name="Miller A.N."/>
            <person name="Grigoriev I.V."/>
            <person name="Debuchy R."/>
            <person name="Gladieux P."/>
            <person name="Hiltunen Thoren M."/>
            <person name="Johannesson H."/>
        </authorList>
    </citation>
    <scope>NUCLEOTIDE SEQUENCE</scope>
    <source>
        <strain evidence="2">CBS 955.72</strain>
    </source>
</reference>
<feature type="transmembrane region" description="Helical" evidence="1">
    <location>
        <begin position="257"/>
        <end position="283"/>
    </location>
</feature>
<proteinExistence type="predicted"/>
<keyword evidence="1" id="KW-1133">Transmembrane helix</keyword>
<keyword evidence="1" id="KW-0472">Membrane</keyword>
<name>A0AAJ0HBT8_9PEZI</name>
<accession>A0AAJ0HBT8</accession>
<reference evidence="2" key="2">
    <citation type="submission" date="2023-06" db="EMBL/GenBank/DDBJ databases">
        <authorList>
            <consortium name="Lawrence Berkeley National Laboratory"/>
            <person name="Haridas S."/>
            <person name="Hensen N."/>
            <person name="Bonometti L."/>
            <person name="Westerberg I."/>
            <person name="Brannstrom I.O."/>
            <person name="Guillou S."/>
            <person name="Cros-Aarteil S."/>
            <person name="Calhoun S."/>
            <person name="Kuo A."/>
            <person name="Mondo S."/>
            <person name="Pangilinan J."/>
            <person name="Riley R."/>
            <person name="Labutti K."/>
            <person name="Andreopoulos B."/>
            <person name="Lipzen A."/>
            <person name="Chen C."/>
            <person name="Yanf M."/>
            <person name="Daum C."/>
            <person name="Ng V."/>
            <person name="Clum A."/>
            <person name="Steindorff A."/>
            <person name="Ohm R."/>
            <person name="Martin F."/>
            <person name="Silar P."/>
            <person name="Natvig D."/>
            <person name="Lalanne C."/>
            <person name="Gautier V."/>
            <person name="Ament-Velasquez S.L."/>
            <person name="Kruys A."/>
            <person name="Hutchinson M.I."/>
            <person name="Powell A.J."/>
            <person name="Barry K."/>
            <person name="Miller A.N."/>
            <person name="Grigoriev I.V."/>
            <person name="Debuchy R."/>
            <person name="Gladieux P."/>
            <person name="Thoren M.H."/>
            <person name="Johannesson H."/>
        </authorList>
    </citation>
    <scope>NUCLEOTIDE SEQUENCE</scope>
    <source>
        <strain evidence="2">CBS 955.72</strain>
    </source>
</reference>